<evidence type="ECO:0000313" key="9">
    <source>
        <dbReference type="Proteomes" id="UP001398420"/>
    </source>
</evidence>
<dbReference type="Pfam" id="PF12823">
    <property type="entry name" value="DUF3817"/>
    <property type="match status" value="1"/>
</dbReference>
<keyword evidence="2" id="KW-1003">Cell membrane</keyword>
<reference evidence="8 9" key="1">
    <citation type="submission" date="2024-04" db="EMBL/GenBank/DDBJ databases">
        <authorList>
            <person name="Wu Y.S."/>
            <person name="Zhang L."/>
        </authorList>
    </citation>
    <scope>NUCLEOTIDE SEQUENCE [LARGE SCALE GENOMIC DNA]</scope>
    <source>
        <strain evidence="8 9">KG-01</strain>
    </source>
</reference>
<feature type="transmembrane region" description="Helical" evidence="6">
    <location>
        <begin position="68"/>
        <end position="88"/>
    </location>
</feature>
<dbReference type="EMBL" id="JBCEWA010000005">
    <property type="protein sequence ID" value="MEL5988369.1"/>
    <property type="molecule type" value="Genomic_DNA"/>
</dbReference>
<evidence type="ECO:0000256" key="3">
    <source>
        <dbReference type="ARBA" id="ARBA00022692"/>
    </source>
</evidence>
<feature type="transmembrane region" description="Helical" evidence="6">
    <location>
        <begin position="12"/>
        <end position="32"/>
    </location>
</feature>
<evidence type="ECO:0000256" key="4">
    <source>
        <dbReference type="ARBA" id="ARBA00022989"/>
    </source>
</evidence>
<proteinExistence type="predicted"/>
<dbReference type="PANTHER" id="PTHR40077">
    <property type="entry name" value="MEMBRANE PROTEIN-RELATED"/>
    <property type="match status" value="1"/>
</dbReference>
<dbReference type="InterPro" id="IPR023845">
    <property type="entry name" value="DUF3817_TM"/>
</dbReference>
<protein>
    <submittedName>
        <fullName evidence="8">DUF3817 domain-containing protein</fullName>
    </submittedName>
</protein>
<dbReference type="Proteomes" id="UP001398420">
    <property type="component" value="Unassembled WGS sequence"/>
</dbReference>
<comment type="subcellular location">
    <subcellularLocation>
        <location evidence="1">Cell membrane</location>
        <topology evidence="1">Multi-pass membrane protein</topology>
    </subcellularLocation>
</comment>
<dbReference type="NCBIfam" id="TIGR03954">
    <property type="entry name" value="integ_memb_HG"/>
    <property type="match status" value="1"/>
</dbReference>
<name>A0ABU9LKT7_9BACL</name>
<evidence type="ECO:0000256" key="2">
    <source>
        <dbReference type="ARBA" id="ARBA00022475"/>
    </source>
</evidence>
<feature type="transmembrane region" description="Helical" evidence="6">
    <location>
        <begin position="38"/>
        <end position="61"/>
    </location>
</feature>
<keyword evidence="3 6" id="KW-0812">Transmembrane</keyword>
<feature type="domain" description="DUF3817" evidence="7">
    <location>
        <begin position="7"/>
        <end position="94"/>
    </location>
</feature>
<dbReference type="RefSeq" id="WP_231726976.1">
    <property type="nucleotide sequence ID" value="NZ_CP147847.1"/>
</dbReference>
<evidence type="ECO:0000256" key="1">
    <source>
        <dbReference type="ARBA" id="ARBA00004651"/>
    </source>
</evidence>
<keyword evidence="5 6" id="KW-0472">Membrane</keyword>
<sequence>MERKEIKFLRTMGIWDGISLLVLLGIAMPLKYFADLPIAVRITGSVHGAIFITYAIAILIVQLRVKWAFFYSVIAGAVAFIPFGNFVFDKHIKRYSDSLQAKEKKAVQNTEVV</sequence>
<evidence type="ECO:0000256" key="5">
    <source>
        <dbReference type="ARBA" id="ARBA00023136"/>
    </source>
</evidence>
<evidence type="ECO:0000259" key="7">
    <source>
        <dbReference type="Pfam" id="PF12823"/>
    </source>
</evidence>
<dbReference type="PANTHER" id="PTHR40077:SF1">
    <property type="entry name" value="MEMBRANE PROTEIN"/>
    <property type="match status" value="1"/>
</dbReference>
<evidence type="ECO:0000313" key="8">
    <source>
        <dbReference type="EMBL" id="MEL5988369.1"/>
    </source>
</evidence>
<keyword evidence="4 6" id="KW-1133">Transmembrane helix</keyword>
<keyword evidence="9" id="KW-1185">Reference proteome</keyword>
<gene>
    <name evidence="8" type="ORF">AAF454_08110</name>
</gene>
<organism evidence="8 9">
    <name type="scientific">Kurthia gibsonii</name>
    <dbReference type="NCBI Taxonomy" id="33946"/>
    <lineage>
        <taxon>Bacteria</taxon>
        <taxon>Bacillati</taxon>
        <taxon>Bacillota</taxon>
        <taxon>Bacilli</taxon>
        <taxon>Bacillales</taxon>
        <taxon>Caryophanaceae</taxon>
        <taxon>Kurthia</taxon>
    </lineage>
</organism>
<accession>A0ABU9LKT7</accession>
<evidence type="ECO:0000256" key="6">
    <source>
        <dbReference type="SAM" id="Phobius"/>
    </source>
</evidence>
<comment type="caution">
    <text evidence="8">The sequence shown here is derived from an EMBL/GenBank/DDBJ whole genome shotgun (WGS) entry which is preliminary data.</text>
</comment>